<proteinExistence type="inferred from homology"/>
<evidence type="ECO:0000256" key="2">
    <source>
        <dbReference type="ARBA" id="ARBA00022576"/>
    </source>
</evidence>
<evidence type="ECO:0000256" key="3">
    <source>
        <dbReference type="ARBA" id="ARBA00022679"/>
    </source>
</evidence>
<evidence type="ECO:0000256" key="1">
    <source>
        <dbReference type="ARBA" id="ARBA00007970"/>
    </source>
</evidence>
<dbReference type="RefSeq" id="WP_377066047.1">
    <property type="nucleotide sequence ID" value="NZ_JBHSJJ010000010.1"/>
</dbReference>
<accession>A0ABV9T3K3</accession>
<dbReference type="PANTHER" id="PTHR43643:SF3">
    <property type="entry name" value="HISTIDINOL-PHOSPHATE AMINOTRANSFERASE"/>
    <property type="match status" value="1"/>
</dbReference>
<dbReference type="Gene3D" id="3.40.640.10">
    <property type="entry name" value="Type I PLP-dependent aspartate aminotransferase-like (Major domain)"/>
    <property type="match status" value="1"/>
</dbReference>
<keyword evidence="2 6" id="KW-0032">Aminotransferase</keyword>
<dbReference type="GO" id="GO:0004400">
    <property type="term" value="F:histidinol-phosphate transaminase activity"/>
    <property type="evidence" value="ECO:0007669"/>
    <property type="project" value="UniProtKB-EC"/>
</dbReference>
<gene>
    <name evidence="6" type="ORF">ACFPFU_16560</name>
</gene>
<dbReference type="SUPFAM" id="SSF53383">
    <property type="entry name" value="PLP-dependent transferases"/>
    <property type="match status" value="1"/>
</dbReference>
<evidence type="ECO:0000256" key="4">
    <source>
        <dbReference type="ARBA" id="ARBA00022898"/>
    </source>
</evidence>
<reference evidence="7" key="1">
    <citation type="journal article" date="2019" name="Int. J. Syst. Evol. Microbiol.">
        <title>The Global Catalogue of Microorganisms (GCM) 10K type strain sequencing project: providing services to taxonomists for standard genome sequencing and annotation.</title>
        <authorList>
            <consortium name="The Broad Institute Genomics Platform"/>
            <consortium name="The Broad Institute Genome Sequencing Center for Infectious Disease"/>
            <person name="Wu L."/>
            <person name="Ma J."/>
        </authorList>
    </citation>
    <scope>NUCLEOTIDE SEQUENCE [LARGE SCALE GENOMIC DNA]</scope>
    <source>
        <strain evidence="7">CGMCC 4.7466</strain>
    </source>
</reference>
<dbReference type="Gene3D" id="3.90.1150.10">
    <property type="entry name" value="Aspartate Aminotransferase, domain 1"/>
    <property type="match status" value="1"/>
</dbReference>
<dbReference type="InterPro" id="IPR050106">
    <property type="entry name" value="HistidinolP_aminotransfase"/>
</dbReference>
<evidence type="ECO:0000313" key="7">
    <source>
        <dbReference type="Proteomes" id="UP001595818"/>
    </source>
</evidence>
<dbReference type="CDD" id="cd00609">
    <property type="entry name" value="AAT_like"/>
    <property type="match status" value="1"/>
</dbReference>
<dbReference type="InterPro" id="IPR015421">
    <property type="entry name" value="PyrdxlP-dep_Trfase_major"/>
</dbReference>
<evidence type="ECO:0000313" key="6">
    <source>
        <dbReference type="EMBL" id="MFC4873315.1"/>
    </source>
</evidence>
<dbReference type="Pfam" id="PF00155">
    <property type="entry name" value="Aminotran_1_2"/>
    <property type="match status" value="1"/>
</dbReference>
<sequence length="384" mass="42009">MNRRAWLKTSALGLGSMSLILDPLRAAPVSPGKKWDKESTLWEINPLYNEVKMKARLLANENPFGPSAQVQKAISDAISSGNRYGHGDAAYLISMLAEKEGVKPENIMLGPGSTDLLEKTAIVLCKNGGNVVSADPSYMSLVNTAKAIGGEWKPVPLKPDHSHDLQEMDAAIDSDTKLIYVCNPNNPMGAITEAKQLENFCKTASKKAPVFIDEAYLEFMDDPEANTMAPLVAQGHDVMIARTFSKIHGMAGLRVGYLVATEERINSITSMVRGTMGLCVTSLKGAIASIQDKEFVDSCRKWNKESREFTSEKIRGMGFKEVPSHTSFMIFPIAHEGKSFAKKMMDQGVGIRVYSIADSPWCRVSMGTMDEMKTFIDALKTATA</sequence>
<dbReference type="EMBL" id="JBHSJJ010000010">
    <property type="protein sequence ID" value="MFC4873315.1"/>
    <property type="molecule type" value="Genomic_DNA"/>
</dbReference>
<feature type="domain" description="Aminotransferase class I/classII large" evidence="5">
    <location>
        <begin position="56"/>
        <end position="379"/>
    </location>
</feature>
<dbReference type="PANTHER" id="PTHR43643">
    <property type="entry name" value="HISTIDINOL-PHOSPHATE AMINOTRANSFERASE 2"/>
    <property type="match status" value="1"/>
</dbReference>
<dbReference type="Proteomes" id="UP001595818">
    <property type="component" value="Unassembled WGS sequence"/>
</dbReference>
<dbReference type="EC" id="2.6.1.9" evidence="6"/>
<keyword evidence="4" id="KW-0663">Pyridoxal phosphate</keyword>
<comment type="caution">
    <text evidence="6">The sequence shown here is derived from an EMBL/GenBank/DDBJ whole genome shotgun (WGS) entry which is preliminary data.</text>
</comment>
<dbReference type="InterPro" id="IPR004839">
    <property type="entry name" value="Aminotransferase_I/II_large"/>
</dbReference>
<dbReference type="InterPro" id="IPR015424">
    <property type="entry name" value="PyrdxlP-dep_Trfase"/>
</dbReference>
<organism evidence="6 7">
    <name type="scientific">Negadavirga shengliensis</name>
    <dbReference type="NCBI Taxonomy" id="1389218"/>
    <lineage>
        <taxon>Bacteria</taxon>
        <taxon>Pseudomonadati</taxon>
        <taxon>Bacteroidota</taxon>
        <taxon>Cytophagia</taxon>
        <taxon>Cytophagales</taxon>
        <taxon>Cyclobacteriaceae</taxon>
        <taxon>Negadavirga</taxon>
    </lineage>
</organism>
<dbReference type="InterPro" id="IPR015422">
    <property type="entry name" value="PyrdxlP-dep_Trfase_small"/>
</dbReference>
<name>A0ABV9T3K3_9BACT</name>
<keyword evidence="3 6" id="KW-0808">Transferase</keyword>
<comment type="similarity">
    <text evidence="1">Belongs to the class-II pyridoxal-phosphate-dependent aminotransferase family. Histidinol-phosphate aminotransferase subfamily.</text>
</comment>
<keyword evidence="7" id="KW-1185">Reference proteome</keyword>
<protein>
    <submittedName>
        <fullName evidence="6">Pyridoxal phosphate-dependent aminotransferase</fullName>
        <ecNumber evidence="6">2.6.1.9</ecNumber>
    </submittedName>
</protein>
<evidence type="ECO:0000259" key="5">
    <source>
        <dbReference type="Pfam" id="PF00155"/>
    </source>
</evidence>